<reference evidence="2 3" key="1">
    <citation type="submission" date="2019-07" db="EMBL/GenBank/DDBJ databases">
        <title>Litoreibacter alkalisoli sp. nov., isolated from saline-alkaline soil.</title>
        <authorList>
            <person name="Wang S."/>
            <person name="Xu L."/>
            <person name="Xing Y.-T."/>
            <person name="Sun J.-Q."/>
        </authorList>
    </citation>
    <scope>NUCLEOTIDE SEQUENCE [LARGE SCALE GENOMIC DNA]</scope>
    <source>
        <strain evidence="2 3">LN3S51</strain>
    </source>
</reference>
<gene>
    <name evidence="2" type="ORF">FPZ52_10045</name>
</gene>
<dbReference type="OrthoDB" id="186587at2"/>
<organism evidence="2 3">
    <name type="scientific">Qingshengfaniella alkalisoli</name>
    <dbReference type="NCBI Taxonomy" id="2599296"/>
    <lineage>
        <taxon>Bacteria</taxon>
        <taxon>Pseudomonadati</taxon>
        <taxon>Pseudomonadota</taxon>
        <taxon>Alphaproteobacteria</taxon>
        <taxon>Rhodobacterales</taxon>
        <taxon>Paracoccaceae</taxon>
        <taxon>Qingshengfaniella</taxon>
    </lineage>
</organism>
<dbReference type="InterPro" id="IPR029062">
    <property type="entry name" value="Class_I_gatase-like"/>
</dbReference>
<dbReference type="EMBL" id="CP042261">
    <property type="protein sequence ID" value="QDY69925.1"/>
    <property type="molecule type" value="Genomic_DNA"/>
</dbReference>
<protein>
    <submittedName>
        <fullName evidence="2">DJ-1/PfpI family protein</fullName>
    </submittedName>
</protein>
<dbReference type="KEGG" id="lit:FPZ52_10045"/>
<dbReference type="InterPro" id="IPR052158">
    <property type="entry name" value="INH-QAR"/>
</dbReference>
<dbReference type="Proteomes" id="UP000318483">
    <property type="component" value="Chromosome"/>
</dbReference>
<name>A0A5B8I7S9_9RHOB</name>
<dbReference type="CDD" id="cd03139">
    <property type="entry name" value="GATase1_PfpI_2"/>
    <property type="match status" value="1"/>
</dbReference>
<dbReference type="PANTHER" id="PTHR43130:SF15">
    <property type="entry name" value="THIJ_PFPI FAMILY PROTEIN (AFU_ORTHOLOGUE AFUA_5G14240)"/>
    <property type="match status" value="1"/>
</dbReference>
<evidence type="ECO:0000313" key="3">
    <source>
        <dbReference type="Proteomes" id="UP000318483"/>
    </source>
</evidence>
<keyword evidence="3" id="KW-1185">Reference proteome</keyword>
<proteinExistence type="predicted"/>
<dbReference type="Gene3D" id="3.40.50.880">
    <property type="match status" value="1"/>
</dbReference>
<sequence>MRRVASLVFPGFELLDLFGPLQFLGMLSDMFEVVTVAENRGPVPSNQGVSVNSVRTLAEGDDYDLLLVPGGRGTRSGVGNQALLNWVAQAAGNAEVVMTVCTGSALLAKTGFLDGKRATSNKLAFGWVQQQGPEVEWVKRARWVEDGKAFTSSGVSVGMDMTLAVIARLRGRETAEQVAVWSEYEWHDDPSWDPFAGLYPD</sequence>
<feature type="domain" description="DJ-1/PfpI" evidence="1">
    <location>
        <begin position="2"/>
        <end position="167"/>
    </location>
</feature>
<evidence type="ECO:0000313" key="2">
    <source>
        <dbReference type="EMBL" id="QDY69925.1"/>
    </source>
</evidence>
<dbReference type="Pfam" id="PF01965">
    <property type="entry name" value="DJ-1_PfpI"/>
    <property type="match status" value="1"/>
</dbReference>
<evidence type="ECO:0000259" key="1">
    <source>
        <dbReference type="Pfam" id="PF01965"/>
    </source>
</evidence>
<dbReference type="RefSeq" id="WP_146365301.1">
    <property type="nucleotide sequence ID" value="NZ_CP042261.1"/>
</dbReference>
<accession>A0A5B8I7S9</accession>
<dbReference type="InterPro" id="IPR002818">
    <property type="entry name" value="DJ-1/PfpI"/>
</dbReference>
<dbReference type="SUPFAM" id="SSF52317">
    <property type="entry name" value="Class I glutamine amidotransferase-like"/>
    <property type="match status" value="1"/>
</dbReference>
<dbReference type="PANTHER" id="PTHR43130">
    <property type="entry name" value="ARAC-FAMILY TRANSCRIPTIONAL REGULATOR"/>
    <property type="match status" value="1"/>
</dbReference>
<dbReference type="AlphaFoldDB" id="A0A5B8I7S9"/>